<dbReference type="KEGG" id="nti:DNFV4_03698"/>
<evidence type="ECO:0000313" key="1">
    <source>
        <dbReference type="EMBL" id="CAI4033262.1"/>
    </source>
</evidence>
<proteinExistence type="predicted"/>
<accession>A0AA86N1Z6</accession>
<dbReference type="AlphaFoldDB" id="A0AA86N1Z6"/>
<organism evidence="1 2">
    <name type="scientific">Nitrospira tepida</name>
    <dbReference type="NCBI Taxonomy" id="2973512"/>
    <lineage>
        <taxon>Bacteria</taxon>
        <taxon>Pseudomonadati</taxon>
        <taxon>Nitrospirota</taxon>
        <taxon>Nitrospiria</taxon>
        <taxon>Nitrospirales</taxon>
        <taxon>Nitrospiraceae</taxon>
        <taxon>Nitrospira</taxon>
    </lineage>
</organism>
<keyword evidence="2" id="KW-1185">Reference proteome</keyword>
<name>A0AA86N1Z6_9BACT</name>
<dbReference type="Proteomes" id="UP001179121">
    <property type="component" value="Chromosome"/>
</dbReference>
<gene>
    <name evidence="1" type="ORF">DNFV4_03698</name>
</gene>
<protein>
    <submittedName>
        <fullName evidence="1">Uncharacterized protein</fullName>
    </submittedName>
</protein>
<reference evidence="1" key="1">
    <citation type="submission" date="2022-10" db="EMBL/GenBank/DDBJ databases">
        <authorList>
            <person name="Koch H."/>
        </authorList>
    </citation>
    <scope>NUCLEOTIDE SEQUENCE</scope>
    <source>
        <strain evidence="1">DNF</strain>
    </source>
</reference>
<evidence type="ECO:0000313" key="2">
    <source>
        <dbReference type="Proteomes" id="UP001179121"/>
    </source>
</evidence>
<dbReference type="EMBL" id="OX365700">
    <property type="protein sequence ID" value="CAI4033262.1"/>
    <property type="molecule type" value="Genomic_DNA"/>
</dbReference>
<sequence length="44" mass="5188">MFKKTVQRGRSKQRNEAYSFRYVEFLSVARTKLAGFFNVLPNTT</sequence>